<dbReference type="GO" id="GO:0032436">
    <property type="term" value="P:positive regulation of proteasomal ubiquitin-dependent protein catabolic process"/>
    <property type="evidence" value="ECO:0007669"/>
    <property type="project" value="TreeGrafter"/>
</dbReference>
<keyword evidence="4" id="KW-1185">Reference proteome</keyword>
<dbReference type="Pfam" id="PF00069">
    <property type="entry name" value="Pkinase"/>
    <property type="match status" value="1"/>
</dbReference>
<dbReference type="PANTHER" id="PTHR22961:SF13">
    <property type="entry name" value="TRIBBLES"/>
    <property type="match status" value="1"/>
</dbReference>
<dbReference type="AlphaFoldDB" id="A0A7R8YU27"/>
<reference evidence="3 4" key="1">
    <citation type="submission" date="2020-11" db="EMBL/GenBank/DDBJ databases">
        <authorList>
            <person name="Wallbank WR R."/>
            <person name="Pardo Diaz C."/>
            <person name="Kozak K."/>
            <person name="Martin S."/>
            <person name="Jiggins C."/>
            <person name="Moest M."/>
            <person name="Warren A I."/>
            <person name="Generalovic N T."/>
            <person name="Byers J.R.P. K."/>
            <person name="Montejo-Kovacevich G."/>
            <person name="Yen C E."/>
        </authorList>
    </citation>
    <scope>NUCLEOTIDE SEQUENCE [LARGE SCALE GENOMIC DNA]</scope>
</reference>
<evidence type="ECO:0000259" key="2">
    <source>
        <dbReference type="PROSITE" id="PS50011"/>
    </source>
</evidence>
<dbReference type="InParanoid" id="A0A7R8YU27"/>
<dbReference type="InterPro" id="IPR000719">
    <property type="entry name" value="Prot_kinase_dom"/>
</dbReference>
<organism evidence="3 4">
    <name type="scientific">Hermetia illucens</name>
    <name type="common">Black soldier fly</name>
    <dbReference type="NCBI Taxonomy" id="343691"/>
    <lineage>
        <taxon>Eukaryota</taxon>
        <taxon>Metazoa</taxon>
        <taxon>Ecdysozoa</taxon>
        <taxon>Arthropoda</taxon>
        <taxon>Hexapoda</taxon>
        <taxon>Insecta</taxon>
        <taxon>Pterygota</taxon>
        <taxon>Neoptera</taxon>
        <taxon>Endopterygota</taxon>
        <taxon>Diptera</taxon>
        <taxon>Brachycera</taxon>
        <taxon>Stratiomyomorpha</taxon>
        <taxon>Stratiomyidae</taxon>
        <taxon>Hermetiinae</taxon>
        <taxon>Hermetia</taxon>
    </lineage>
</organism>
<gene>
    <name evidence="3" type="ORF">HERILL_LOCUS8512</name>
</gene>
<dbReference type="GO" id="GO:0004672">
    <property type="term" value="F:protein kinase activity"/>
    <property type="evidence" value="ECO:0007669"/>
    <property type="project" value="InterPro"/>
</dbReference>
<comment type="similarity">
    <text evidence="1">Belongs to the protein kinase superfamily. CAMK Ser/Thr protein kinase family. Tribbles subfamily.</text>
</comment>
<evidence type="ECO:0000256" key="1">
    <source>
        <dbReference type="ARBA" id="ARBA00038180"/>
    </source>
</evidence>
<dbReference type="SMART" id="SM00220">
    <property type="entry name" value="S_TKc"/>
    <property type="match status" value="1"/>
</dbReference>
<dbReference type="Proteomes" id="UP000594454">
    <property type="component" value="Chromosome 3"/>
</dbReference>
<dbReference type="GO" id="GO:0005524">
    <property type="term" value="F:ATP binding"/>
    <property type="evidence" value="ECO:0007669"/>
    <property type="project" value="InterPro"/>
</dbReference>
<evidence type="ECO:0000313" key="4">
    <source>
        <dbReference type="Proteomes" id="UP000594454"/>
    </source>
</evidence>
<dbReference type="InterPro" id="IPR011009">
    <property type="entry name" value="Kinase-like_dom_sf"/>
</dbReference>
<dbReference type="OrthoDB" id="410920at2759"/>
<dbReference type="InterPro" id="IPR024104">
    <property type="entry name" value="Tribbles/Ser_Thr_kinase_40"/>
</dbReference>
<accession>A0A7R8YU27</accession>
<dbReference type="EMBL" id="LR899011">
    <property type="protein sequence ID" value="CAD7085687.1"/>
    <property type="molecule type" value="Genomic_DNA"/>
</dbReference>
<dbReference type="Gene3D" id="1.10.510.10">
    <property type="entry name" value="Transferase(Phosphotransferase) domain 1"/>
    <property type="match status" value="1"/>
</dbReference>
<dbReference type="GO" id="GO:0005634">
    <property type="term" value="C:nucleus"/>
    <property type="evidence" value="ECO:0007669"/>
    <property type="project" value="TreeGrafter"/>
</dbReference>
<dbReference type="FunFam" id="1.10.510.10:FF:000153">
    <property type="entry name" value="Tribbles homolog 2"/>
    <property type="match status" value="1"/>
</dbReference>
<sequence>MDLSSQPSNGNYMLGGANLTSLPHVSPGSGGGGNLAGIKSILNSPIASANSLRVVHQKRAQTLQNLQNISGSAVPYPFPYNHVSAVNPQLIANSAGGINAGSGNGAGGVVIGATGTAAAGAYQPHQSQLLQRQQAGNDRVPSLLSDAELLPNNQPVTVLADRYLLLNQIPGSSFFECVDLRNGQPFVCKAIGSSYSKILSAYFRLDGNEHVKPLHRILQVADQTYIFLPPSQYGDLHSFVRERKRLRESEARQLFRQICQTVKSCHDQGIVLRDIKLRKFVFSDRNRNHLKFESLEDAVVLDNPDDDILKEKIGCPAYVAPEILKPNSDFSGKAADLWSLGVVLYTMLVGRYPFNDPDHASLFAKIARCQFTIPDYLSSKARCLIRSLLQKVPKHRLTSEDVLYHPWLLEDDEASGSSYLSSNSWINDLSPDDQRVPELDSMDFT</sequence>
<dbReference type="PANTHER" id="PTHR22961">
    <property type="entry name" value="SER/THR PROTEIN KINASE-TRB"/>
    <property type="match status" value="1"/>
</dbReference>
<dbReference type="GO" id="GO:0031434">
    <property type="term" value="F:mitogen-activated protein kinase kinase binding"/>
    <property type="evidence" value="ECO:0007669"/>
    <property type="project" value="TreeGrafter"/>
</dbReference>
<dbReference type="Gene3D" id="3.30.200.20">
    <property type="entry name" value="Phosphorylase Kinase, domain 1"/>
    <property type="match status" value="1"/>
</dbReference>
<feature type="domain" description="Protein kinase" evidence="2">
    <location>
        <begin position="163"/>
        <end position="408"/>
    </location>
</feature>
<name>A0A7R8YU27_HERIL</name>
<evidence type="ECO:0000313" key="3">
    <source>
        <dbReference type="EMBL" id="CAD7085687.1"/>
    </source>
</evidence>
<dbReference type="SUPFAM" id="SSF56112">
    <property type="entry name" value="Protein kinase-like (PK-like)"/>
    <property type="match status" value="1"/>
</dbReference>
<proteinExistence type="inferred from homology"/>
<dbReference type="PROSITE" id="PS50011">
    <property type="entry name" value="PROTEIN_KINASE_DOM"/>
    <property type="match status" value="1"/>
</dbReference>
<protein>
    <recommendedName>
        <fullName evidence="2">Protein kinase domain-containing protein</fullName>
    </recommendedName>
</protein>